<gene>
    <name evidence="1" type="ORF">OOT00_06105</name>
</gene>
<dbReference type="RefSeq" id="WP_265424431.1">
    <property type="nucleotide sequence ID" value="NZ_JAPFPW010000005.1"/>
</dbReference>
<proteinExistence type="predicted"/>
<sequence>MWETVFINYRTLVQRVEEKLGEIRSGVGDSMACRKGCDGCCRHISIFMVEACWLVLALEALTGPERSRIRERARHADPEGCCPLLEEGCCVLYAARPLICRTHGYPILVEEGGDAFLDCCPLNFTDNLAEMLPFSLSLDSLNRMLSAVHTLFMKESPMVDRAVPDRMSIAEALLMDWESWTCGSMQR</sequence>
<dbReference type="EMBL" id="JAPFPW010000005">
    <property type="protein sequence ID" value="MCW7753561.1"/>
    <property type="molecule type" value="Genomic_DNA"/>
</dbReference>
<name>A0ABT3N7Y0_9BACT</name>
<accession>A0ABT3N7Y0</accession>
<evidence type="ECO:0000313" key="2">
    <source>
        <dbReference type="Proteomes" id="UP001209681"/>
    </source>
</evidence>
<protein>
    <submittedName>
        <fullName evidence="1">YkgJ family cysteine cluster protein</fullName>
    </submittedName>
</protein>
<keyword evidence="2" id="KW-1185">Reference proteome</keyword>
<reference evidence="1 2" key="1">
    <citation type="submission" date="2022-11" db="EMBL/GenBank/DDBJ databases">
        <title>Desulfobotulus tamanensis H1 sp. nov. - anaerobic, alkaliphilic, sulphate reducing bacterium isolated from terrestrial mud volcano.</title>
        <authorList>
            <person name="Frolova A."/>
            <person name="Merkel A.Y."/>
            <person name="Slobodkin A.I."/>
        </authorList>
    </citation>
    <scope>NUCLEOTIDE SEQUENCE [LARGE SCALE GENOMIC DNA]</scope>
    <source>
        <strain evidence="1 2">H1</strain>
    </source>
</reference>
<comment type="caution">
    <text evidence="1">The sequence shown here is derived from an EMBL/GenBank/DDBJ whole genome shotgun (WGS) entry which is preliminary data.</text>
</comment>
<organism evidence="1 2">
    <name type="scientific">Desulfobotulus pelophilus</name>
    <dbReference type="NCBI Taxonomy" id="2823377"/>
    <lineage>
        <taxon>Bacteria</taxon>
        <taxon>Pseudomonadati</taxon>
        <taxon>Thermodesulfobacteriota</taxon>
        <taxon>Desulfobacteria</taxon>
        <taxon>Desulfobacterales</taxon>
        <taxon>Desulfobacteraceae</taxon>
        <taxon>Desulfobotulus</taxon>
    </lineage>
</organism>
<dbReference type="Proteomes" id="UP001209681">
    <property type="component" value="Unassembled WGS sequence"/>
</dbReference>
<evidence type="ECO:0000313" key="1">
    <source>
        <dbReference type="EMBL" id="MCW7753561.1"/>
    </source>
</evidence>